<evidence type="ECO:0000313" key="1">
    <source>
        <dbReference type="EMBL" id="CEH17778.1"/>
    </source>
</evidence>
<dbReference type="Proteomes" id="UP000054845">
    <property type="component" value="Unassembled WGS sequence"/>
</dbReference>
<sequence>MARHLPFPTSGTCFFWHSVFAPGALSLSNASQALHLELPKQMRGSRTARSVYMFQLNPSCSSPPTISLTRAS</sequence>
<organism evidence="1 2">
    <name type="scientific">Ceraceosorus bombacis</name>
    <dbReference type="NCBI Taxonomy" id="401625"/>
    <lineage>
        <taxon>Eukaryota</taxon>
        <taxon>Fungi</taxon>
        <taxon>Dikarya</taxon>
        <taxon>Basidiomycota</taxon>
        <taxon>Ustilaginomycotina</taxon>
        <taxon>Exobasidiomycetes</taxon>
        <taxon>Ceraceosorales</taxon>
        <taxon>Ceraceosoraceae</taxon>
        <taxon>Ceraceosorus</taxon>
    </lineage>
</organism>
<proteinExistence type="predicted"/>
<dbReference type="EMBL" id="CCYA01000265">
    <property type="protein sequence ID" value="CEH17778.1"/>
    <property type="molecule type" value="Genomic_DNA"/>
</dbReference>
<protein>
    <submittedName>
        <fullName evidence="1">Uncharacterized protein</fullName>
    </submittedName>
</protein>
<name>A0A0N7LAX2_9BASI</name>
<accession>A0A0N7LAX2</accession>
<evidence type="ECO:0000313" key="2">
    <source>
        <dbReference type="Proteomes" id="UP000054845"/>
    </source>
</evidence>
<keyword evidence="2" id="KW-1185">Reference proteome</keyword>
<dbReference type="AlphaFoldDB" id="A0A0N7LAX2"/>
<reference evidence="1 2" key="1">
    <citation type="submission" date="2014-09" db="EMBL/GenBank/DDBJ databases">
        <authorList>
            <person name="Magalhaes I.L.F."/>
            <person name="Oliveira U."/>
            <person name="Santos F.R."/>
            <person name="Vidigal T.H.D.A."/>
            <person name="Brescovit A.D."/>
            <person name="Santos A.J."/>
        </authorList>
    </citation>
    <scope>NUCLEOTIDE SEQUENCE [LARGE SCALE GENOMIC DNA]</scope>
</reference>